<dbReference type="SUPFAM" id="SSF51569">
    <property type="entry name" value="Aldolase"/>
    <property type="match status" value="1"/>
</dbReference>
<proteinExistence type="predicted"/>
<sequence>MHPRFQGIYAATVSPLRDDFSLDEDALVSHCQSVSKVRGIRGLLVNGHAGENFSLNHTEQRRVLETTRDAVDPDLTLICGINHESSHEAAMQAKDAASSGADALMVFPP</sequence>
<protein>
    <recommendedName>
        <fullName evidence="2">Dihydrodipicolinate synthase family protein</fullName>
    </recommendedName>
</protein>
<dbReference type="Gene3D" id="3.20.20.70">
    <property type="entry name" value="Aldolase class I"/>
    <property type="match status" value="1"/>
</dbReference>
<dbReference type="AlphaFoldDB" id="A0A382Z3P4"/>
<dbReference type="GO" id="GO:0008840">
    <property type="term" value="F:4-hydroxy-tetrahydrodipicolinate synthase activity"/>
    <property type="evidence" value="ECO:0007669"/>
    <property type="project" value="TreeGrafter"/>
</dbReference>
<gene>
    <name evidence="1" type="ORF">METZ01_LOCUS442988</name>
</gene>
<organism evidence="1">
    <name type="scientific">marine metagenome</name>
    <dbReference type="NCBI Taxonomy" id="408172"/>
    <lineage>
        <taxon>unclassified sequences</taxon>
        <taxon>metagenomes</taxon>
        <taxon>ecological metagenomes</taxon>
    </lineage>
</organism>
<dbReference type="EMBL" id="UINC01180773">
    <property type="protein sequence ID" value="SVD90134.1"/>
    <property type="molecule type" value="Genomic_DNA"/>
</dbReference>
<dbReference type="Pfam" id="PF00701">
    <property type="entry name" value="DHDPS"/>
    <property type="match status" value="1"/>
</dbReference>
<dbReference type="InterPro" id="IPR013785">
    <property type="entry name" value="Aldolase_TIM"/>
</dbReference>
<dbReference type="PANTHER" id="PTHR12128">
    <property type="entry name" value="DIHYDRODIPICOLINATE SYNTHASE"/>
    <property type="match status" value="1"/>
</dbReference>
<reference evidence="1" key="1">
    <citation type="submission" date="2018-05" db="EMBL/GenBank/DDBJ databases">
        <authorList>
            <person name="Lanie J.A."/>
            <person name="Ng W.-L."/>
            <person name="Kazmierczak K.M."/>
            <person name="Andrzejewski T.M."/>
            <person name="Davidsen T.M."/>
            <person name="Wayne K.J."/>
            <person name="Tettelin H."/>
            <person name="Glass J.I."/>
            <person name="Rusch D."/>
            <person name="Podicherti R."/>
            <person name="Tsui H.-C.T."/>
            <person name="Winkler M.E."/>
        </authorList>
    </citation>
    <scope>NUCLEOTIDE SEQUENCE</scope>
</reference>
<name>A0A382Z3P4_9ZZZZ</name>
<evidence type="ECO:0008006" key="2">
    <source>
        <dbReference type="Google" id="ProtNLM"/>
    </source>
</evidence>
<accession>A0A382Z3P4</accession>
<dbReference type="PANTHER" id="PTHR12128:SF72">
    <property type="entry name" value="DIHYDRODIPICOLINATE SYNTHASE"/>
    <property type="match status" value="1"/>
</dbReference>
<dbReference type="CDD" id="cd00408">
    <property type="entry name" value="DHDPS-like"/>
    <property type="match status" value="1"/>
</dbReference>
<dbReference type="InterPro" id="IPR002220">
    <property type="entry name" value="DapA-like"/>
</dbReference>
<feature type="non-terminal residue" evidence="1">
    <location>
        <position position="109"/>
    </location>
</feature>
<evidence type="ECO:0000313" key="1">
    <source>
        <dbReference type="EMBL" id="SVD90134.1"/>
    </source>
</evidence>